<dbReference type="EMBL" id="FORA01000001">
    <property type="protein sequence ID" value="SFI62117.1"/>
    <property type="molecule type" value="Genomic_DNA"/>
</dbReference>
<accession>A0A1I3JPD4</accession>
<dbReference type="STRING" id="390807.SAMN04488095_1386"/>
<dbReference type="Proteomes" id="UP000199110">
    <property type="component" value="Unassembled WGS sequence"/>
</dbReference>
<dbReference type="RefSeq" id="WP_092778312.1">
    <property type="nucleotide sequence ID" value="NZ_FORA01000001.1"/>
</dbReference>
<name>A0A1I3JPD4_9RHOB</name>
<keyword evidence="2" id="KW-1185">Reference proteome</keyword>
<sequence>MSPLQRLLTTVLPARWSARLEARTRDWEVACGTCDRSRDLWEAGGVRLKSNAEPVPGPTGECSGCGRRRQMVIRRKA</sequence>
<proteinExistence type="predicted"/>
<dbReference type="AlphaFoldDB" id="A0A1I3JPD4"/>
<evidence type="ECO:0000313" key="2">
    <source>
        <dbReference type="Proteomes" id="UP000199110"/>
    </source>
</evidence>
<organism evidence="1 2">
    <name type="scientific">Jannaschia pohangensis</name>
    <dbReference type="NCBI Taxonomy" id="390807"/>
    <lineage>
        <taxon>Bacteria</taxon>
        <taxon>Pseudomonadati</taxon>
        <taxon>Pseudomonadota</taxon>
        <taxon>Alphaproteobacteria</taxon>
        <taxon>Rhodobacterales</taxon>
        <taxon>Roseobacteraceae</taxon>
        <taxon>Jannaschia</taxon>
    </lineage>
</organism>
<gene>
    <name evidence="1" type="ORF">SAMN04488095_1386</name>
</gene>
<dbReference type="OrthoDB" id="7875121at2"/>
<protein>
    <submittedName>
        <fullName evidence="1">Uncharacterized protein</fullName>
    </submittedName>
</protein>
<reference evidence="1 2" key="1">
    <citation type="submission" date="2016-10" db="EMBL/GenBank/DDBJ databases">
        <authorList>
            <person name="de Groot N.N."/>
        </authorList>
    </citation>
    <scope>NUCLEOTIDE SEQUENCE [LARGE SCALE GENOMIC DNA]</scope>
    <source>
        <strain evidence="1 2">DSM 19073</strain>
    </source>
</reference>
<evidence type="ECO:0000313" key="1">
    <source>
        <dbReference type="EMBL" id="SFI62117.1"/>
    </source>
</evidence>